<dbReference type="SMART" id="SM00422">
    <property type="entry name" value="HTH_MERR"/>
    <property type="match status" value="1"/>
</dbReference>
<dbReference type="CDD" id="cd01106">
    <property type="entry name" value="HTH_TipAL-Mta"/>
    <property type="match status" value="1"/>
</dbReference>
<keyword evidence="7" id="KW-1185">Reference proteome</keyword>
<accession>A0ABU7VVV8</accession>
<dbReference type="InterPro" id="IPR047057">
    <property type="entry name" value="MerR_fam"/>
</dbReference>
<proteinExistence type="predicted"/>
<comment type="caution">
    <text evidence="6">The sequence shown here is derived from an EMBL/GenBank/DDBJ whole genome shotgun (WGS) entry which is preliminary data.</text>
</comment>
<dbReference type="Pfam" id="PF13411">
    <property type="entry name" value="MerR_1"/>
    <property type="match status" value="1"/>
</dbReference>
<evidence type="ECO:0000313" key="7">
    <source>
        <dbReference type="Proteomes" id="UP001306950"/>
    </source>
</evidence>
<reference evidence="6 7" key="1">
    <citation type="submission" date="2024-02" db="EMBL/GenBank/DDBJ databases">
        <title>A nitrogen-fixing paenibacillus bacterium.</title>
        <authorList>
            <person name="Zhang W.L."/>
            <person name="Chen S.F."/>
        </authorList>
    </citation>
    <scope>NUCLEOTIDE SEQUENCE [LARGE SCALE GENOMIC DNA]</scope>
    <source>
        <strain evidence="6 7">M1</strain>
    </source>
</reference>
<keyword evidence="3" id="KW-0010">Activator</keyword>
<dbReference type="InterPro" id="IPR000551">
    <property type="entry name" value="MerR-type_HTH_dom"/>
</dbReference>
<organism evidence="6 7">
    <name type="scientific">Paenibacillus haidiansis</name>
    <dbReference type="NCBI Taxonomy" id="1574488"/>
    <lineage>
        <taxon>Bacteria</taxon>
        <taxon>Bacillati</taxon>
        <taxon>Bacillota</taxon>
        <taxon>Bacilli</taxon>
        <taxon>Bacillales</taxon>
        <taxon>Paenibacillaceae</taxon>
        <taxon>Paenibacillus</taxon>
    </lineage>
</organism>
<dbReference type="PANTHER" id="PTHR30204:SF90">
    <property type="entry name" value="HTH-TYPE TRANSCRIPTIONAL ACTIVATOR MTA"/>
    <property type="match status" value="1"/>
</dbReference>
<dbReference type="SUPFAM" id="SSF89082">
    <property type="entry name" value="Antibiotic binding domain of TipA-like multidrug resistance regulators"/>
    <property type="match status" value="1"/>
</dbReference>
<dbReference type="Pfam" id="PF07739">
    <property type="entry name" value="TipAS"/>
    <property type="match status" value="1"/>
</dbReference>
<dbReference type="PANTHER" id="PTHR30204">
    <property type="entry name" value="REDOX-CYCLING DRUG-SENSING TRANSCRIPTIONAL ACTIVATOR SOXR"/>
    <property type="match status" value="1"/>
</dbReference>
<dbReference type="InterPro" id="IPR009061">
    <property type="entry name" value="DNA-bd_dom_put_sf"/>
</dbReference>
<dbReference type="SUPFAM" id="SSF46955">
    <property type="entry name" value="Putative DNA-binding domain"/>
    <property type="match status" value="1"/>
</dbReference>
<dbReference type="InterPro" id="IPR036244">
    <property type="entry name" value="TipA-like_antibiotic-bd"/>
</dbReference>
<keyword evidence="2" id="KW-0238">DNA-binding</keyword>
<sequence length="251" mass="28822">MLLTVKEVSSLAHVSIKTLHHYHKIGLLEPSRISESGYRLYGTKELERLQEICVYRELDFPLEQIKRMLEGNQDRKDILIAQRKLIAREKQRMEQILGTLDRSIACLENGETMDRQEMFHGFATEEEWTEALQDQNQYLRETYQVDMLEDEQLDVADLNEQAAEAAAFMAAMAENLRSGLNHEDEAVKALILKHLEFLHKHDHPAAPADFASQTRFFLQDDFHRGMLEGQQTGLAYYLSAAAESLAKANEG</sequence>
<protein>
    <submittedName>
        <fullName evidence="6">MerR family transcriptional regulator</fullName>
    </submittedName>
</protein>
<evidence type="ECO:0000256" key="2">
    <source>
        <dbReference type="ARBA" id="ARBA00023125"/>
    </source>
</evidence>
<evidence type="ECO:0000256" key="3">
    <source>
        <dbReference type="ARBA" id="ARBA00023159"/>
    </source>
</evidence>
<evidence type="ECO:0000313" key="6">
    <source>
        <dbReference type="EMBL" id="MEF2967894.1"/>
    </source>
</evidence>
<evidence type="ECO:0000259" key="5">
    <source>
        <dbReference type="PROSITE" id="PS50937"/>
    </source>
</evidence>
<dbReference type="PROSITE" id="PS50937">
    <property type="entry name" value="HTH_MERR_2"/>
    <property type="match status" value="1"/>
</dbReference>
<gene>
    <name evidence="6" type="ORF">V3851_18860</name>
</gene>
<dbReference type="Gene3D" id="1.10.1660.10">
    <property type="match status" value="1"/>
</dbReference>
<dbReference type="RefSeq" id="WP_331848110.1">
    <property type="nucleotide sequence ID" value="NZ_JAZHPZ010000011.1"/>
</dbReference>
<keyword evidence="4" id="KW-0804">Transcription</keyword>
<keyword evidence="1" id="KW-0805">Transcription regulation</keyword>
<dbReference type="Proteomes" id="UP001306950">
    <property type="component" value="Unassembled WGS sequence"/>
</dbReference>
<feature type="domain" description="HTH merR-type" evidence="5">
    <location>
        <begin position="2"/>
        <end position="71"/>
    </location>
</feature>
<name>A0ABU7VVV8_9BACL</name>
<dbReference type="InterPro" id="IPR012925">
    <property type="entry name" value="TipAS_dom"/>
</dbReference>
<evidence type="ECO:0000256" key="1">
    <source>
        <dbReference type="ARBA" id="ARBA00023015"/>
    </source>
</evidence>
<dbReference type="EMBL" id="JAZHPZ010000011">
    <property type="protein sequence ID" value="MEF2967894.1"/>
    <property type="molecule type" value="Genomic_DNA"/>
</dbReference>
<evidence type="ECO:0000256" key="4">
    <source>
        <dbReference type="ARBA" id="ARBA00023163"/>
    </source>
</evidence>